<organism evidence="7 8">
    <name type="scientific">Tectimicrobiota bacterium</name>
    <dbReference type="NCBI Taxonomy" id="2528274"/>
    <lineage>
        <taxon>Bacteria</taxon>
        <taxon>Pseudomonadati</taxon>
        <taxon>Nitrospinota/Tectimicrobiota group</taxon>
        <taxon>Candidatus Tectimicrobiota</taxon>
    </lineage>
</organism>
<dbReference type="Gene3D" id="3.30.470.20">
    <property type="entry name" value="ATP-grasp fold, B domain"/>
    <property type="match status" value="1"/>
</dbReference>
<dbReference type="InterPro" id="IPR013815">
    <property type="entry name" value="ATP_grasp_subdomain_1"/>
</dbReference>
<evidence type="ECO:0000313" key="8">
    <source>
        <dbReference type="Proteomes" id="UP000772181"/>
    </source>
</evidence>
<gene>
    <name evidence="7" type="ORF">HY730_07500</name>
</gene>
<dbReference type="Gene3D" id="3.30.1490.20">
    <property type="entry name" value="ATP-grasp fold, A domain"/>
    <property type="match status" value="1"/>
</dbReference>
<dbReference type="GO" id="GO:0005524">
    <property type="term" value="F:ATP binding"/>
    <property type="evidence" value="ECO:0007669"/>
    <property type="project" value="UniProtKB-UniRule"/>
</dbReference>
<keyword evidence="3 5" id="KW-0067">ATP-binding</keyword>
<dbReference type="GO" id="GO:0016874">
    <property type="term" value="F:ligase activity"/>
    <property type="evidence" value="ECO:0007669"/>
    <property type="project" value="UniProtKB-KW"/>
</dbReference>
<reference evidence="7" key="1">
    <citation type="submission" date="2020-07" db="EMBL/GenBank/DDBJ databases">
        <title>Huge and variable diversity of episymbiotic CPR bacteria and DPANN archaea in groundwater ecosystems.</title>
        <authorList>
            <person name="He C.Y."/>
            <person name="Keren R."/>
            <person name="Whittaker M."/>
            <person name="Farag I.F."/>
            <person name="Doudna J."/>
            <person name="Cate J.H.D."/>
            <person name="Banfield J.F."/>
        </authorList>
    </citation>
    <scope>NUCLEOTIDE SEQUENCE</scope>
    <source>
        <strain evidence="7">NC_groundwater_1482_Ag_S-0.65um_47_24</strain>
    </source>
</reference>
<accession>A0A933GM94</accession>
<dbReference type="PANTHER" id="PTHR43334:SF1">
    <property type="entry name" value="3-HYDROXYPROPIONATE--COA LIGASE [ADP-FORMING]"/>
    <property type="match status" value="1"/>
</dbReference>
<dbReference type="EMBL" id="JACQWF010000332">
    <property type="protein sequence ID" value="MBI4596202.1"/>
    <property type="molecule type" value="Genomic_DNA"/>
</dbReference>
<evidence type="ECO:0000256" key="5">
    <source>
        <dbReference type="PROSITE-ProRule" id="PRU00409"/>
    </source>
</evidence>
<evidence type="ECO:0000256" key="4">
    <source>
        <dbReference type="ARBA" id="ARBA00060888"/>
    </source>
</evidence>
<dbReference type="GO" id="GO:0046872">
    <property type="term" value="F:metal ion binding"/>
    <property type="evidence" value="ECO:0007669"/>
    <property type="project" value="InterPro"/>
</dbReference>
<comment type="caution">
    <text evidence="7">The sequence shown here is derived from an EMBL/GenBank/DDBJ whole genome shotgun (WGS) entry which is preliminary data.</text>
</comment>
<dbReference type="Proteomes" id="UP000772181">
    <property type="component" value="Unassembled WGS sequence"/>
</dbReference>
<dbReference type="SUPFAM" id="SSF56059">
    <property type="entry name" value="Glutathione synthetase ATP-binding domain-like"/>
    <property type="match status" value="1"/>
</dbReference>
<dbReference type="AlphaFoldDB" id="A0A933GM94"/>
<dbReference type="InterPro" id="IPR011761">
    <property type="entry name" value="ATP-grasp"/>
</dbReference>
<keyword evidence="1 7" id="KW-0436">Ligase</keyword>
<evidence type="ECO:0000256" key="3">
    <source>
        <dbReference type="ARBA" id="ARBA00022840"/>
    </source>
</evidence>
<name>A0A933GM94_UNCTE</name>
<dbReference type="PROSITE" id="PS50975">
    <property type="entry name" value="ATP_GRASP"/>
    <property type="match status" value="1"/>
</dbReference>
<sequence>MKIIEEALAKKQKALSEYESKKVLASYGIPVTREELVSTAENAAKIAKNFGFPVVLKGCSPDLTHKTEMNVIRLNLKNEKEVMEAFQELAANPAIPKGGILVQEMIKGQRELVIGMNRDPQFGPCVMFGLGGIFTEILRDVSFRVAPLEKRDALEMMEEIKAKKILDPFRGSPAVDKEVLAKALMAVGQIGLDNDRVKEIDINPVIIYGDRPVAVDALVVLES</sequence>
<evidence type="ECO:0000313" key="7">
    <source>
        <dbReference type="EMBL" id="MBI4596202.1"/>
    </source>
</evidence>
<comment type="similarity">
    <text evidence="4">In the N-terminal section; belongs to the acetate CoA ligase alpha subunit family.</text>
</comment>
<proteinExistence type="inferred from homology"/>
<evidence type="ECO:0000256" key="1">
    <source>
        <dbReference type="ARBA" id="ARBA00022598"/>
    </source>
</evidence>
<protein>
    <submittedName>
        <fullName evidence="7">Acetate--CoA ligase family protein</fullName>
    </submittedName>
</protein>
<feature type="domain" description="ATP-grasp" evidence="6">
    <location>
        <begin position="21"/>
        <end position="57"/>
    </location>
</feature>
<evidence type="ECO:0000256" key="2">
    <source>
        <dbReference type="ARBA" id="ARBA00022741"/>
    </source>
</evidence>
<dbReference type="Pfam" id="PF13549">
    <property type="entry name" value="ATP-grasp_5"/>
    <property type="match status" value="1"/>
</dbReference>
<dbReference type="FunFam" id="3.30.1490.20:FF:000020">
    <property type="entry name" value="Protein lysine acetyltransferase"/>
    <property type="match status" value="1"/>
</dbReference>
<dbReference type="PANTHER" id="PTHR43334">
    <property type="entry name" value="ACETATE--COA LIGASE [ADP-FORMING]"/>
    <property type="match status" value="1"/>
</dbReference>
<evidence type="ECO:0000259" key="6">
    <source>
        <dbReference type="PROSITE" id="PS50975"/>
    </source>
</evidence>
<dbReference type="InterPro" id="IPR051538">
    <property type="entry name" value="Acyl-CoA_Synth/Transferase"/>
</dbReference>
<keyword evidence="2 5" id="KW-0547">Nucleotide-binding</keyword>